<dbReference type="AlphaFoldDB" id="A0A239TLQ6"/>
<evidence type="ECO:0000313" key="2">
    <source>
        <dbReference type="Proteomes" id="UP000321736"/>
    </source>
</evidence>
<accession>A0A239TLQ6</accession>
<evidence type="ECO:0000313" key="1">
    <source>
        <dbReference type="EMBL" id="GEP84834.1"/>
    </source>
</evidence>
<gene>
    <name evidence="1" type="ORF">SPI02_14190</name>
</gene>
<comment type="caution">
    <text evidence="1">The sequence shown here is derived from an EMBL/GenBank/DDBJ whole genome shotgun (WGS) entry which is preliminary data.</text>
</comment>
<keyword evidence="2" id="KW-1185">Reference proteome</keyword>
<reference evidence="1 2" key="1">
    <citation type="submission" date="2019-07" db="EMBL/GenBank/DDBJ databases">
        <title>Whole genome shotgun sequence of Staphylococcus piscifermentans NBRC 109625.</title>
        <authorList>
            <person name="Hosoyama A."/>
            <person name="Uohara A."/>
            <person name="Ohji S."/>
            <person name="Ichikawa N."/>
        </authorList>
    </citation>
    <scope>NUCLEOTIDE SEQUENCE [LARGE SCALE GENOMIC DNA]</scope>
    <source>
        <strain evidence="1 2">NBRC 109625</strain>
    </source>
</reference>
<protein>
    <submittedName>
        <fullName evidence="1">Uncharacterized protein</fullName>
    </submittedName>
</protein>
<sequence length="88" mass="10629">MWKLIKGLFIALALVGIYKLWQDDRLLTFIPQMYHQFVDGQFADQVNQWTNEYPFLRKLESFTEHLPSLYDLRHIQISDFTQHNEAKQ</sequence>
<proteinExistence type="predicted"/>
<name>A0A239TLQ6_9STAP</name>
<organism evidence="1 2">
    <name type="scientific">Staphylococcus piscifermentans</name>
    <dbReference type="NCBI Taxonomy" id="70258"/>
    <lineage>
        <taxon>Bacteria</taxon>
        <taxon>Bacillati</taxon>
        <taxon>Bacillota</taxon>
        <taxon>Bacilli</taxon>
        <taxon>Bacillales</taxon>
        <taxon>Staphylococcaceae</taxon>
        <taxon>Staphylococcus</taxon>
    </lineage>
</organism>
<dbReference type="Proteomes" id="UP000321736">
    <property type="component" value="Unassembled WGS sequence"/>
</dbReference>
<dbReference type="EMBL" id="BKAR01000015">
    <property type="protein sequence ID" value="GEP84834.1"/>
    <property type="molecule type" value="Genomic_DNA"/>
</dbReference>
<dbReference type="RefSeq" id="WP_095103467.1">
    <property type="nucleotide sequence ID" value="NZ_BKAR01000015.1"/>
</dbReference>
<dbReference type="OrthoDB" id="2396524at2"/>